<dbReference type="EMBL" id="HG994371">
    <property type="protein sequence ID" value="CAF1986547.1"/>
    <property type="molecule type" value="Genomic_DNA"/>
</dbReference>
<feature type="non-terminal residue" evidence="2">
    <location>
        <position position="70"/>
    </location>
</feature>
<evidence type="ECO:0000256" key="1">
    <source>
        <dbReference type="SAM" id="MobiDB-lite"/>
    </source>
</evidence>
<gene>
    <name evidence="2" type="ORF">DARMORV10_C07P25560.1</name>
</gene>
<name>A0A816MAS3_BRANA</name>
<sequence length="70" mass="7843">RERESHRISGSSSSSRSCRWISSSSRSARTRCVCIRVLLLTAHGVSVEPGRTFYRSGGCVIILRPPSFFR</sequence>
<reference evidence="2" key="1">
    <citation type="submission" date="2021-01" db="EMBL/GenBank/DDBJ databases">
        <authorList>
            <consortium name="Genoscope - CEA"/>
            <person name="William W."/>
        </authorList>
    </citation>
    <scope>NUCLEOTIDE SEQUENCE</scope>
</reference>
<protein>
    <submittedName>
        <fullName evidence="2">(rape) hypothetical protein</fullName>
    </submittedName>
</protein>
<feature type="compositionally biased region" description="Low complexity" evidence="1">
    <location>
        <begin position="8"/>
        <end position="28"/>
    </location>
</feature>
<feature type="region of interest" description="Disordered" evidence="1">
    <location>
        <begin position="1"/>
        <end position="28"/>
    </location>
</feature>
<dbReference type="Proteomes" id="UP001295469">
    <property type="component" value="Chromosome C07"/>
</dbReference>
<dbReference type="AlphaFoldDB" id="A0A816MAS3"/>
<evidence type="ECO:0000313" key="2">
    <source>
        <dbReference type="EMBL" id="CAF1986547.1"/>
    </source>
</evidence>
<organism evidence="2">
    <name type="scientific">Brassica napus</name>
    <name type="common">Rape</name>
    <dbReference type="NCBI Taxonomy" id="3708"/>
    <lineage>
        <taxon>Eukaryota</taxon>
        <taxon>Viridiplantae</taxon>
        <taxon>Streptophyta</taxon>
        <taxon>Embryophyta</taxon>
        <taxon>Tracheophyta</taxon>
        <taxon>Spermatophyta</taxon>
        <taxon>Magnoliopsida</taxon>
        <taxon>eudicotyledons</taxon>
        <taxon>Gunneridae</taxon>
        <taxon>Pentapetalae</taxon>
        <taxon>rosids</taxon>
        <taxon>malvids</taxon>
        <taxon>Brassicales</taxon>
        <taxon>Brassicaceae</taxon>
        <taxon>Brassiceae</taxon>
        <taxon>Brassica</taxon>
    </lineage>
</organism>
<proteinExistence type="predicted"/>
<accession>A0A816MAS3</accession>